<protein>
    <submittedName>
        <fullName evidence="1">Uncharacterized protein</fullName>
    </submittedName>
</protein>
<accession>A0ABU2NIA3</accession>
<comment type="caution">
    <text evidence="1">The sequence shown here is derived from an EMBL/GenBank/DDBJ whole genome shotgun (WGS) entry which is preliminary data.</text>
</comment>
<dbReference type="Proteomes" id="UP001183202">
    <property type="component" value="Unassembled WGS sequence"/>
</dbReference>
<dbReference type="RefSeq" id="WP_311559553.1">
    <property type="nucleotide sequence ID" value="NZ_JAVREJ010000024.1"/>
</dbReference>
<reference evidence="2" key="1">
    <citation type="submission" date="2023-07" db="EMBL/GenBank/DDBJ databases">
        <title>30 novel species of actinomycetes from the DSMZ collection.</title>
        <authorList>
            <person name="Nouioui I."/>
        </authorList>
    </citation>
    <scope>NUCLEOTIDE SEQUENCE [LARGE SCALE GENOMIC DNA]</scope>
    <source>
        <strain evidence="2">DSM 45834</strain>
    </source>
</reference>
<dbReference type="EMBL" id="JAVREJ010000024">
    <property type="protein sequence ID" value="MDT0352964.1"/>
    <property type="molecule type" value="Genomic_DNA"/>
</dbReference>
<sequence length="54" mass="5849">MQTLPRAVGAAFLALARCAPLGNIRYQHSRITIAPAPRGYLVRVSGWTAVKQTV</sequence>
<evidence type="ECO:0000313" key="1">
    <source>
        <dbReference type="EMBL" id="MDT0352964.1"/>
    </source>
</evidence>
<name>A0ABU2NIA3_9PSEU</name>
<keyword evidence="2" id="KW-1185">Reference proteome</keyword>
<proteinExistence type="predicted"/>
<organism evidence="1 2">
    <name type="scientific">Pseudonocardia charpentierae</name>
    <dbReference type="NCBI Taxonomy" id="3075545"/>
    <lineage>
        <taxon>Bacteria</taxon>
        <taxon>Bacillati</taxon>
        <taxon>Actinomycetota</taxon>
        <taxon>Actinomycetes</taxon>
        <taxon>Pseudonocardiales</taxon>
        <taxon>Pseudonocardiaceae</taxon>
        <taxon>Pseudonocardia</taxon>
    </lineage>
</organism>
<gene>
    <name evidence="1" type="ORF">RM445_25950</name>
</gene>
<evidence type="ECO:0000313" key="2">
    <source>
        <dbReference type="Proteomes" id="UP001183202"/>
    </source>
</evidence>